<dbReference type="EMBL" id="CAJOBH010053050">
    <property type="protein sequence ID" value="CAF4388252.1"/>
    <property type="molecule type" value="Genomic_DNA"/>
</dbReference>
<feature type="non-terminal residue" evidence="2">
    <location>
        <position position="59"/>
    </location>
</feature>
<evidence type="ECO:0000313" key="1">
    <source>
        <dbReference type="EMBL" id="CAF4388252.1"/>
    </source>
</evidence>
<reference evidence="2" key="1">
    <citation type="submission" date="2021-02" db="EMBL/GenBank/DDBJ databases">
        <authorList>
            <person name="Nowell W R."/>
        </authorList>
    </citation>
    <scope>NUCLEOTIDE SEQUENCE</scope>
</reference>
<proteinExistence type="predicted"/>
<comment type="caution">
    <text evidence="2">The sequence shown here is derived from an EMBL/GenBank/DDBJ whole genome shotgun (WGS) entry which is preliminary data.</text>
</comment>
<protein>
    <submittedName>
        <fullName evidence="2">Uncharacterized protein</fullName>
    </submittedName>
</protein>
<feature type="non-terminal residue" evidence="2">
    <location>
        <position position="1"/>
    </location>
</feature>
<dbReference type="EMBL" id="CAJOBJ010086751">
    <property type="protein sequence ID" value="CAF4523640.1"/>
    <property type="molecule type" value="Genomic_DNA"/>
</dbReference>
<sequence>EQPWSLLPPDDFYPISSIRLEDQQTDGLIPLPSEYQSAIDKRQKSISSLANEITAAQLN</sequence>
<dbReference type="Proteomes" id="UP000681720">
    <property type="component" value="Unassembled WGS sequence"/>
</dbReference>
<dbReference type="Proteomes" id="UP000681967">
    <property type="component" value="Unassembled WGS sequence"/>
</dbReference>
<accession>A0A8S2Y1S8</accession>
<evidence type="ECO:0000313" key="2">
    <source>
        <dbReference type="EMBL" id="CAF4523640.1"/>
    </source>
</evidence>
<evidence type="ECO:0000313" key="3">
    <source>
        <dbReference type="Proteomes" id="UP000681720"/>
    </source>
</evidence>
<dbReference type="AlphaFoldDB" id="A0A8S2Y1S8"/>
<name>A0A8S2Y1S8_9BILA</name>
<organism evidence="2 3">
    <name type="scientific">Rotaria magnacalcarata</name>
    <dbReference type="NCBI Taxonomy" id="392030"/>
    <lineage>
        <taxon>Eukaryota</taxon>
        <taxon>Metazoa</taxon>
        <taxon>Spiralia</taxon>
        <taxon>Gnathifera</taxon>
        <taxon>Rotifera</taxon>
        <taxon>Eurotatoria</taxon>
        <taxon>Bdelloidea</taxon>
        <taxon>Philodinida</taxon>
        <taxon>Philodinidae</taxon>
        <taxon>Rotaria</taxon>
    </lineage>
</organism>
<gene>
    <name evidence="1" type="ORF">BYL167_LOCUS31036</name>
    <name evidence="2" type="ORF">GIL414_LOCUS35733</name>
</gene>